<evidence type="ECO:0000256" key="1">
    <source>
        <dbReference type="SAM" id="MobiDB-lite"/>
    </source>
</evidence>
<feature type="region of interest" description="Disordered" evidence="1">
    <location>
        <begin position="62"/>
        <end position="120"/>
    </location>
</feature>
<gene>
    <name evidence="2" type="ORF">Anapl_02212</name>
</gene>
<dbReference type="AlphaFoldDB" id="R0K1T3"/>
<accession>R0K1T3</accession>
<evidence type="ECO:0000313" key="2">
    <source>
        <dbReference type="EMBL" id="EOB03587.1"/>
    </source>
</evidence>
<feature type="compositionally biased region" description="Basic and acidic residues" evidence="1">
    <location>
        <begin position="81"/>
        <end position="100"/>
    </location>
</feature>
<feature type="region of interest" description="Disordered" evidence="1">
    <location>
        <begin position="257"/>
        <end position="321"/>
    </location>
</feature>
<reference evidence="3" key="1">
    <citation type="journal article" date="2013" name="Nat. Genet.">
        <title>The duck genome and transcriptome provide insight into an avian influenza virus reservoir species.</title>
        <authorList>
            <person name="Huang Y."/>
            <person name="Li Y."/>
            <person name="Burt D.W."/>
            <person name="Chen H."/>
            <person name="Zhang Y."/>
            <person name="Qian W."/>
            <person name="Kim H."/>
            <person name="Gan S."/>
            <person name="Zhao Y."/>
            <person name="Li J."/>
            <person name="Yi K."/>
            <person name="Feng H."/>
            <person name="Zhu P."/>
            <person name="Li B."/>
            <person name="Liu Q."/>
            <person name="Fairley S."/>
            <person name="Magor K.E."/>
            <person name="Du Z."/>
            <person name="Hu X."/>
            <person name="Goodman L."/>
            <person name="Tafer H."/>
            <person name="Vignal A."/>
            <person name="Lee T."/>
            <person name="Kim K.W."/>
            <person name="Sheng Z."/>
            <person name="An Y."/>
            <person name="Searle S."/>
            <person name="Herrero J."/>
            <person name="Groenen M.A."/>
            <person name="Crooijmans R.P."/>
            <person name="Faraut T."/>
            <person name="Cai Q."/>
            <person name="Webster R.G."/>
            <person name="Aldridge J.R."/>
            <person name="Warren W.C."/>
            <person name="Bartschat S."/>
            <person name="Kehr S."/>
            <person name="Marz M."/>
            <person name="Stadler P.F."/>
            <person name="Smith J."/>
            <person name="Kraus R.H."/>
            <person name="Zhao Y."/>
            <person name="Ren L."/>
            <person name="Fei J."/>
            <person name="Morisson M."/>
            <person name="Kaiser P."/>
            <person name="Griffin D.K."/>
            <person name="Rao M."/>
            <person name="Pitel F."/>
            <person name="Wang J."/>
            <person name="Li N."/>
        </authorList>
    </citation>
    <scope>NUCLEOTIDE SEQUENCE [LARGE SCALE GENOMIC DNA]</scope>
</reference>
<organism evidence="2 3">
    <name type="scientific">Anas platyrhynchos</name>
    <name type="common">Mallard</name>
    <name type="synonym">Anas boschas</name>
    <dbReference type="NCBI Taxonomy" id="8839"/>
    <lineage>
        <taxon>Eukaryota</taxon>
        <taxon>Metazoa</taxon>
        <taxon>Chordata</taxon>
        <taxon>Craniata</taxon>
        <taxon>Vertebrata</taxon>
        <taxon>Euteleostomi</taxon>
        <taxon>Archelosauria</taxon>
        <taxon>Archosauria</taxon>
        <taxon>Dinosauria</taxon>
        <taxon>Saurischia</taxon>
        <taxon>Theropoda</taxon>
        <taxon>Coelurosauria</taxon>
        <taxon>Aves</taxon>
        <taxon>Neognathae</taxon>
        <taxon>Galloanserae</taxon>
        <taxon>Anseriformes</taxon>
        <taxon>Anatidae</taxon>
        <taxon>Anatinae</taxon>
        <taxon>Anas</taxon>
    </lineage>
</organism>
<proteinExistence type="predicted"/>
<dbReference type="EMBL" id="KB742848">
    <property type="protein sequence ID" value="EOB03587.1"/>
    <property type="molecule type" value="Genomic_DNA"/>
</dbReference>
<feature type="compositionally biased region" description="Basic and acidic residues" evidence="1">
    <location>
        <begin position="285"/>
        <end position="298"/>
    </location>
</feature>
<sequence>MDICGVRAATLGQDQGHGDGREIKNSVPTSSRTWVQEHQPVLGVAELLGIGEAGLSKSRCRLTQGQEGSAQAPKTPGRLYCEGKGKNSPRTHQEQVDENWHPPQCSARLPRASPVPSTAGHPTNCVRPNRCFRFYLFPTSSSTPGEQKHFRHRGNSSSNNCTFDAAISLRRWSGEILQHPSSHRTHSLRLEAPRCSRQRSHCTAAAAVCATRDRDRLEATEYCTDCNEIWRLTKPHPAQRAEGNLNCFSKGAGLPKTSTSGKGAEPHGAGLAAGSPEALTPKAGKLGEGDSPPEREQPGWKPGHGLEADQSEMVGDDHLGNFNHHHEGLSCCATQLE</sequence>
<evidence type="ECO:0000313" key="3">
    <source>
        <dbReference type="Proteomes" id="UP000296049"/>
    </source>
</evidence>
<protein>
    <submittedName>
        <fullName evidence="2">Uncharacterized protein</fullName>
    </submittedName>
</protein>
<keyword evidence="3" id="KW-1185">Reference proteome</keyword>
<name>R0K1T3_ANAPL</name>
<dbReference type="Proteomes" id="UP000296049">
    <property type="component" value="Unassembled WGS sequence"/>
</dbReference>